<evidence type="ECO:0000313" key="2">
    <source>
        <dbReference type="EMBL" id="PMS20665.1"/>
    </source>
</evidence>
<evidence type="ECO:0000313" key="3">
    <source>
        <dbReference type="Proteomes" id="UP000235659"/>
    </source>
</evidence>
<gene>
    <name evidence="2" type="ORF">C0Z16_34345</name>
    <name evidence="1" type="ORF">LMG27174_05388</name>
</gene>
<evidence type="ECO:0000313" key="4">
    <source>
        <dbReference type="Proteomes" id="UP000494205"/>
    </source>
</evidence>
<reference evidence="1 4" key="2">
    <citation type="submission" date="2020-04" db="EMBL/GenBank/DDBJ databases">
        <authorList>
            <person name="De Canck E."/>
        </authorList>
    </citation>
    <scope>NUCLEOTIDE SEQUENCE [LARGE SCALE GENOMIC DNA]</scope>
    <source>
        <strain evidence="1 4">LMG 27174</strain>
    </source>
</reference>
<evidence type="ECO:0008006" key="5">
    <source>
        <dbReference type="Google" id="ProtNLM"/>
    </source>
</evidence>
<evidence type="ECO:0000313" key="1">
    <source>
        <dbReference type="EMBL" id="CAB3726190.1"/>
    </source>
</evidence>
<protein>
    <recommendedName>
        <fullName evidence="5">N-acetyltransferase domain-containing protein</fullName>
    </recommendedName>
</protein>
<dbReference type="RefSeq" id="WP_102636441.1">
    <property type="nucleotide sequence ID" value="NZ_CADIJZ010000023.1"/>
</dbReference>
<keyword evidence="3" id="KW-1185">Reference proteome</keyword>
<name>A0A2N7VU39_9BURK</name>
<dbReference type="AlphaFoldDB" id="A0A2N7VU39"/>
<dbReference type="EMBL" id="PNXY01000052">
    <property type="protein sequence ID" value="PMS20665.1"/>
    <property type="molecule type" value="Genomic_DNA"/>
</dbReference>
<proteinExistence type="predicted"/>
<sequence>MLTIRHEPTTDAHREEVAAAFDDSPFMRAKTDTSGGMVDGVDCLATGEFFRVLDDGKPVAFYVLRARNGRAGIVAEITLAHGRADVDLVDAVLPLIEKQCAGCHAMRIETRRAGLMKKLERAGYQRASVILTKELK</sequence>
<organism evidence="1 4">
    <name type="scientific">Paraburkholderia rhynchosiae</name>
    <dbReference type="NCBI Taxonomy" id="487049"/>
    <lineage>
        <taxon>Bacteria</taxon>
        <taxon>Pseudomonadati</taxon>
        <taxon>Pseudomonadota</taxon>
        <taxon>Betaproteobacteria</taxon>
        <taxon>Burkholderiales</taxon>
        <taxon>Burkholderiaceae</taxon>
        <taxon>Paraburkholderia</taxon>
    </lineage>
</organism>
<dbReference type="OrthoDB" id="9132956at2"/>
<dbReference type="Proteomes" id="UP000235659">
    <property type="component" value="Unassembled WGS sequence"/>
</dbReference>
<dbReference type="Proteomes" id="UP000494205">
    <property type="component" value="Unassembled WGS sequence"/>
</dbReference>
<accession>A0A2N7VU39</accession>
<reference evidence="2 3" key="1">
    <citation type="submission" date="2018-01" db="EMBL/GenBank/DDBJ databases">
        <title>Whole genome analyses suggest that Burkholderia sensu lato contains two further novel genera in the rhizoxinica-symbiotica group Mycetohabitans gen. nov., and Trinickia gen. nov.: implications for the evolution of diazotrophy and nodulation in the Burkholderiaceae.</title>
        <authorList>
            <person name="Estrada-de los Santos P."/>
            <person name="Palmer M."/>
            <person name="Chavez-Ramirez B."/>
            <person name="Beukes C."/>
            <person name="Steenkamp E.T."/>
            <person name="Hirsch A.M."/>
            <person name="Manyaka P."/>
            <person name="Maluk M."/>
            <person name="Lafos M."/>
            <person name="Crook M."/>
            <person name="Gross E."/>
            <person name="Simon M.F."/>
            <person name="Bueno dos Reis Junior F."/>
            <person name="Poole P.S."/>
            <person name="Venter S.N."/>
            <person name="James E.K."/>
        </authorList>
    </citation>
    <scope>NUCLEOTIDE SEQUENCE [LARGE SCALE GENOMIC DNA]</scope>
    <source>
        <strain evidence="2 3">WSM 3937</strain>
    </source>
</reference>
<dbReference type="EMBL" id="CADIJZ010000023">
    <property type="protein sequence ID" value="CAB3726190.1"/>
    <property type="molecule type" value="Genomic_DNA"/>
</dbReference>